<dbReference type="AlphaFoldDB" id="A0AA95K1A4"/>
<organism evidence="1 2">
    <name type="scientific">Arsenophonus nasoniae</name>
    <name type="common">son-killer infecting Nasonia vitripennis</name>
    <dbReference type="NCBI Taxonomy" id="638"/>
    <lineage>
        <taxon>Bacteria</taxon>
        <taxon>Pseudomonadati</taxon>
        <taxon>Pseudomonadota</taxon>
        <taxon>Gammaproteobacteria</taxon>
        <taxon>Enterobacterales</taxon>
        <taxon>Morganellaceae</taxon>
        <taxon>Arsenophonus</taxon>
    </lineage>
</organism>
<reference evidence="1" key="1">
    <citation type="submission" date="2023-04" db="EMBL/GenBank/DDBJ databases">
        <title>Genome dynamics across the evolutionary transition to endosymbiosis.</title>
        <authorList>
            <person name="Siozios S."/>
            <person name="Nadal-Jimenez P."/>
            <person name="Azagi T."/>
            <person name="Sprong H."/>
            <person name="Frost C.L."/>
            <person name="Parratt S.R."/>
            <person name="Taylor G."/>
            <person name="Brettell L."/>
            <person name="Lew K.C."/>
            <person name="Croft L."/>
            <person name="King K.C."/>
            <person name="Brockhurst M.A."/>
            <person name="Hypsa V."/>
            <person name="Novakova E."/>
            <person name="Darby A.C."/>
            <person name="Hurst G.D.D."/>
        </authorList>
    </citation>
    <scope>NUCLEOTIDE SEQUENCE</scope>
    <source>
        <strain evidence="1">AIh</strain>
    </source>
</reference>
<dbReference type="EMBL" id="CP123498">
    <property type="protein sequence ID" value="WGL96419.1"/>
    <property type="molecule type" value="Genomic_DNA"/>
</dbReference>
<accession>A0AA95K1A4</accession>
<gene>
    <name evidence="1" type="ORF">QE207_07685</name>
</gene>
<dbReference type="Proteomes" id="UP001177597">
    <property type="component" value="Chromosome"/>
</dbReference>
<protein>
    <submittedName>
        <fullName evidence="1">Uncharacterized protein</fullName>
    </submittedName>
</protein>
<evidence type="ECO:0000313" key="1">
    <source>
        <dbReference type="EMBL" id="WGL96419.1"/>
    </source>
</evidence>
<name>A0AA95K1A4_9GAMM</name>
<sequence>MTYDLTQKDILVILYHKQAKYDETAIPTGQSWKISQDFSLTHDNSEQTKFFLSLPVIWRELDTTTALGVPAPLSYTIQVPTNIIATFHSVAPAIPSGLAPLSQGLSQLLLTKETTNNQYNLTGTIVSIEARGQNNHYLNTGESGLDEFMNYLDKIHQETSFGQVLVNYYTTDWYYDYFVITGILKLTPNQYTVITYTSKTIPVSAASNREFNGIKLPCHRSCKTDPLTII</sequence>
<dbReference type="RefSeq" id="WP_280629921.1">
    <property type="nucleotide sequence ID" value="NZ_CP123498.1"/>
</dbReference>
<proteinExistence type="predicted"/>
<evidence type="ECO:0000313" key="2">
    <source>
        <dbReference type="Proteomes" id="UP001177597"/>
    </source>
</evidence>